<evidence type="ECO:0000256" key="1">
    <source>
        <dbReference type="SAM" id="Coils"/>
    </source>
</evidence>
<proteinExistence type="predicted"/>
<sequence>MNEQHQQSRIGAWMGSLWQRLQPRATGEDPLVQAMDRLVQVADPVIRQSKGYRRVLAGPVAGSMKYFQSLLETIPGPVILDRSRYYDDPTVKALFASPEELDELLRYNPEINKLRKQGLSGEMVAMMTMLQQERTIFGHKQEGELLLRDVRQQAVSFTDHRIVAPSLDLQTTRNGIVNRGLEVLATVAMERITSLRANKAELQGKKEYLQGMAKILGGRSHRQEIFAAPTPKNREELRKVEQLLAEVEQELEKLRQQIALPEQSLARLEEVLLQPESMLVARRQSLRLNWKGVRVDDEAGSEGNDITLAEFSMEDVRRSAVLVTFTLTTASSP</sequence>
<organism evidence="2 3">
    <name type="scientific">Desulfobulbus propionicus (strain ATCC 33891 / DSM 2032 / VKM B-1956 / 1pr3)</name>
    <dbReference type="NCBI Taxonomy" id="577650"/>
    <lineage>
        <taxon>Bacteria</taxon>
        <taxon>Pseudomonadati</taxon>
        <taxon>Thermodesulfobacteriota</taxon>
        <taxon>Desulfobulbia</taxon>
        <taxon>Desulfobulbales</taxon>
        <taxon>Desulfobulbaceae</taxon>
        <taxon>Desulfobulbus</taxon>
    </lineage>
</organism>
<accession>A0A7U3YL52</accession>
<evidence type="ECO:0000313" key="2">
    <source>
        <dbReference type="EMBL" id="ADW17406.1"/>
    </source>
</evidence>
<dbReference type="RefSeq" id="WP_015723948.1">
    <property type="nucleotide sequence ID" value="NC_014972.1"/>
</dbReference>
<protein>
    <submittedName>
        <fullName evidence="2">Uncharacterized protein</fullName>
    </submittedName>
</protein>
<dbReference type="KEGG" id="dpr:Despr_1242"/>
<evidence type="ECO:0000313" key="3">
    <source>
        <dbReference type="Proteomes" id="UP000006365"/>
    </source>
</evidence>
<dbReference type="EMBL" id="CP002364">
    <property type="protein sequence ID" value="ADW17406.1"/>
    <property type="molecule type" value="Genomic_DNA"/>
</dbReference>
<name>A0A7U3YL52_DESPD</name>
<dbReference type="AlphaFoldDB" id="A0A7U3YL52"/>
<gene>
    <name evidence="2" type="ordered locus">Despr_1242</name>
</gene>
<keyword evidence="3" id="KW-1185">Reference proteome</keyword>
<reference evidence="2 3" key="1">
    <citation type="journal article" date="2011" name="Stand. Genomic Sci.">
        <title>Complete genome sequence of Desulfobulbus propionicus type strain (1pr3).</title>
        <authorList>
            <person name="Pagani I."/>
            <person name="Lapidus A."/>
            <person name="Nolan M."/>
            <person name="Lucas S."/>
            <person name="Hammon N."/>
            <person name="Deshpande S."/>
            <person name="Cheng J.F."/>
            <person name="Chertkov O."/>
            <person name="Davenport K."/>
            <person name="Tapia R."/>
            <person name="Han C."/>
            <person name="Goodwin L."/>
            <person name="Pitluck S."/>
            <person name="Liolios K."/>
            <person name="Mavromatis K."/>
            <person name="Ivanova N."/>
            <person name="Mikhailova N."/>
            <person name="Pati A."/>
            <person name="Chen A."/>
            <person name="Palaniappan K."/>
            <person name="Land M."/>
            <person name="Hauser L."/>
            <person name="Chang Y.J."/>
            <person name="Jeffries C.D."/>
            <person name="Detter J.C."/>
            <person name="Brambilla E."/>
            <person name="Kannan K.P."/>
            <person name="Djao O.D."/>
            <person name="Rohde M."/>
            <person name="Pukall R."/>
            <person name="Spring S."/>
            <person name="Goker M."/>
            <person name="Sikorski J."/>
            <person name="Woyke T."/>
            <person name="Bristow J."/>
            <person name="Eisen J.A."/>
            <person name="Markowitz V."/>
            <person name="Hugenholtz P."/>
            <person name="Kyrpides N.C."/>
            <person name="Klenk H.P."/>
        </authorList>
    </citation>
    <scope>NUCLEOTIDE SEQUENCE [LARGE SCALE GENOMIC DNA]</scope>
    <source>
        <strain evidence="3">ATCC 33891 / DSM 2032 / 1pr3</strain>
    </source>
</reference>
<feature type="coiled-coil region" evidence="1">
    <location>
        <begin position="233"/>
        <end position="271"/>
    </location>
</feature>
<dbReference type="Proteomes" id="UP000006365">
    <property type="component" value="Chromosome"/>
</dbReference>
<keyword evidence="1" id="KW-0175">Coiled coil</keyword>